<organism evidence="2 3">
    <name type="scientific">Didymella exigua CBS 183.55</name>
    <dbReference type="NCBI Taxonomy" id="1150837"/>
    <lineage>
        <taxon>Eukaryota</taxon>
        <taxon>Fungi</taxon>
        <taxon>Dikarya</taxon>
        <taxon>Ascomycota</taxon>
        <taxon>Pezizomycotina</taxon>
        <taxon>Dothideomycetes</taxon>
        <taxon>Pleosporomycetidae</taxon>
        <taxon>Pleosporales</taxon>
        <taxon>Pleosporineae</taxon>
        <taxon>Didymellaceae</taxon>
        <taxon>Didymella</taxon>
    </lineage>
</organism>
<dbReference type="GO" id="GO:0008239">
    <property type="term" value="F:dipeptidyl-peptidase activity"/>
    <property type="evidence" value="ECO:0007669"/>
    <property type="project" value="InterPro"/>
</dbReference>
<reference evidence="2" key="1">
    <citation type="journal article" date="2020" name="Stud. Mycol.">
        <title>101 Dothideomycetes genomes: a test case for predicting lifestyles and emergence of pathogens.</title>
        <authorList>
            <person name="Haridas S."/>
            <person name="Albert R."/>
            <person name="Binder M."/>
            <person name="Bloem J."/>
            <person name="Labutti K."/>
            <person name="Salamov A."/>
            <person name="Andreopoulos B."/>
            <person name="Baker S."/>
            <person name="Barry K."/>
            <person name="Bills G."/>
            <person name="Bluhm B."/>
            <person name="Cannon C."/>
            <person name="Castanera R."/>
            <person name="Culley D."/>
            <person name="Daum C."/>
            <person name="Ezra D."/>
            <person name="Gonzalez J."/>
            <person name="Henrissat B."/>
            <person name="Kuo A."/>
            <person name="Liang C."/>
            <person name="Lipzen A."/>
            <person name="Lutzoni F."/>
            <person name="Magnuson J."/>
            <person name="Mondo S."/>
            <person name="Nolan M."/>
            <person name="Ohm R."/>
            <person name="Pangilinan J."/>
            <person name="Park H.-J."/>
            <person name="Ramirez L."/>
            <person name="Alfaro M."/>
            <person name="Sun H."/>
            <person name="Tritt A."/>
            <person name="Yoshinaga Y."/>
            <person name="Zwiers L.-H."/>
            <person name="Turgeon B."/>
            <person name="Goodwin S."/>
            <person name="Spatafora J."/>
            <person name="Crous P."/>
            <person name="Grigoriev I."/>
        </authorList>
    </citation>
    <scope>NUCLEOTIDE SEQUENCE</scope>
    <source>
        <strain evidence="2">CBS 183.55</strain>
    </source>
</reference>
<dbReference type="AlphaFoldDB" id="A0A6A5R938"/>
<accession>A0A6A5R938</accession>
<dbReference type="Proteomes" id="UP000800082">
    <property type="component" value="Unassembled WGS sequence"/>
</dbReference>
<gene>
    <name evidence="2" type="ORF">M421DRAFT_78699</name>
</gene>
<proteinExistence type="predicted"/>
<dbReference type="RefSeq" id="XP_033442590.1">
    <property type="nucleotide sequence ID" value="XM_033597422.1"/>
</dbReference>
<evidence type="ECO:0000313" key="3">
    <source>
        <dbReference type="Proteomes" id="UP000800082"/>
    </source>
</evidence>
<sequence>VMLRKADANGVMLQSINQPLSDLGVDNVEQVPSVAILKYLGPEGMLRASKRAFDAELSSDWWRTLSHEIGEEVPRGSVVKLQIDLWPTGMIFDKGKKLMLKISGHDMRLADFEVLQGLFQAANEGNHYVHLGGGRESYLDVHIL</sequence>
<dbReference type="SUPFAM" id="SSF49785">
    <property type="entry name" value="Galactose-binding domain-like"/>
    <property type="match status" value="1"/>
</dbReference>
<dbReference type="EMBL" id="ML979034">
    <property type="protein sequence ID" value="KAF1922337.1"/>
    <property type="molecule type" value="Genomic_DNA"/>
</dbReference>
<keyword evidence="3" id="KW-1185">Reference proteome</keyword>
<dbReference type="Gene3D" id="2.60.120.260">
    <property type="entry name" value="Galactose-binding domain-like"/>
    <property type="match status" value="1"/>
</dbReference>
<dbReference type="InterPro" id="IPR013736">
    <property type="entry name" value="Xaa-Pro_dipept_C"/>
</dbReference>
<dbReference type="OrthoDB" id="2578740at2759"/>
<dbReference type="GeneID" id="54355089"/>
<protein>
    <recommendedName>
        <fullName evidence="1">Xaa-Pro dipeptidyl-peptidase C-terminal domain-containing protein</fullName>
    </recommendedName>
</protein>
<dbReference type="Pfam" id="PF08530">
    <property type="entry name" value="PepX_C"/>
    <property type="match status" value="1"/>
</dbReference>
<feature type="domain" description="Xaa-Pro dipeptidyl-peptidase C-terminal" evidence="1">
    <location>
        <begin position="21"/>
        <end position="139"/>
    </location>
</feature>
<name>A0A6A5R938_9PLEO</name>
<feature type="non-terminal residue" evidence="2">
    <location>
        <position position="1"/>
    </location>
</feature>
<evidence type="ECO:0000259" key="1">
    <source>
        <dbReference type="Pfam" id="PF08530"/>
    </source>
</evidence>
<dbReference type="InterPro" id="IPR008979">
    <property type="entry name" value="Galactose-bd-like_sf"/>
</dbReference>
<evidence type="ECO:0000313" key="2">
    <source>
        <dbReference type="EMBL" id="KAF1922337.1"/>
    </source>
</evidence>